<dbReference type="EMBL" id="JAFLHG010000001">
    <property type="protein sequence ID" value="MBT8796550.1"/>
    <property type="molecule type" value="Genomic_DNA"/>
</dbReference>
<evidence type="ECO:0000313" key="1">
    <source>
        <dbReference type="EMBL" id="MBT8796550.1"/>
    </source>
</evidence>
<dbReference type="InterPro" id="IPR011335">
    <property type="entry name" value="Restrct_endonuc-II-like"/>
</dbReference>
<keyword evidence="2" id="KW-1185">Reference proteome</keyword>
<protein>
    <recommendedName>
        <fullName evidence="3">DUF559 domain-containing protein</fullName>
    </recommendedName>
</protein>
<gene>
    <name evidence="1" type="ORF">J0P97_00480</name>
</gene>
<evidence type="ECO:0000313" key="2">
    <source>
        <dbReference type="Proteomes" id="UP000740605"/>
    </source>
</evidence>
<organism evidence="1 2">
    <name type="scientific">Microbacterium flavum</name>
    <dbReference type="NCBI Taxonomy" id="415216"/>
    <lineage>
        <taxon>Bacteria</taxon>
        <taxon>Bacillati</taxon>
        <taxon>Actinomycetota</taxon>
        <taxon>Actinomycetes</taxon>
        <taxon>Micrococcales</taxon>
        <taxon>Microbacteriaceae</taxon>
        <taxon>Microbacterium</taxon>
    </lineage>
</organism>
<proteinExistence type="predicted"/>
<comment type="caution">
    <text evidence="1">The sequence shown here is derived from an EMBL/GenBank/DDBJ whole genome shotgun (WGS) entry which is preliminary data.</text>
</comment>
<dbReference type="Proteomes" id="UP000740605">
    <property type="component" value="Unassembled WGS sequence"/>
</dbReference>
<name>A0ABS5XPU8_9MICO</name>
<accession>A0ABS5XPU8</accession>
<reference evidence="1 2" key="1">
    <citation type="submission" date="2021-03" db="EMBL/GenBank/DDBJ databases">
        <title>Microbacterium pauli sp. nov., isolated from microfiltered milk.</title>
        <authorList>
            <person name="Bellassi P."/>
            <person name="Fontana A."/>
            <person name="Callegari M.L."/>
            <person name="Lorenzo M."/>
            <person name="Cappa F."/>
        </authorList>
    </citation>
    <scope>NUCLEOTIDE SEQUENCE [LARGE SCALE GENOMIC DNA]</scope>
    <source>
        <strain evidence="1 2">DSM 18909</strain>
    </source>
</reference>
<evidence type="ECO:0008006" key="3">
    <source>
        <dbReference type="Google" id="ProtNLM"/>
    </source>
</evidence>
<dbReference type="SUPFAM" id="SSF52980">
    <property type="entry name" value="Restriction endonuclease-like"/>
    <property type="match status" value="1"/>
</dbReference>
<dbReference type="RefSeq" id="WP_215485813.1">
    <property type="nucleotide sequence ID" value="NZ_BAAAPJ010000001.1"/>
</dbReference>
<sequence>MHRILLPEEFAATAFAVSAARAHGLPANRLRSRQLARPFHGVRAPDPPAQDVLGRCTELAPRLRGHQIFSHLTAAAIWSLPLPPWCASRPLEVCALWGGREPRTEGVIGHRHTFDPEGVTLVEGMPVPPPALVWSQCAEHLLVDDLVAMADAIFTRGLATREELTASLRPGQRGAVTARAALAESRVGSESPRETLTRLVLVRAGLPEPELNVDLRRPDGRFVARLDLAYRRWRVCVEYDGRQHSTGAQFARDADRWADIAAEGWLIVRVLAHHFDDPGRAIVARTRAALTSRGYSR</sequence>